<dbReference type="EMBL" id="WTVQ01000008">
    <property type="protein sequence ID" value="NMG74390.1"/>
    <property type="molecule type" value="Genomic_DNA"/>
</dbReference>
<evidence type="ECO:0000313" key="2">
    <source>
        <dbReference type="Proteomes" id="UP000648984"/>
    </source>
</evidence>
<protein>
    <recommendedName>
        <fullName evidence="3">RiboL-PSP-HEPN domain-containing protein</fullName>
    </recommendedName>
</protein>
<dbReference type="RefSeq" id="WP_169259546.1">
    <property type="nucleotide sequence ID" value="NZ_WTVQ01000008.1"/>
</dbReference>
<evidence type="ECO:0000313" key="1">
    <source>
        <dbReference type="EMBL" id="NMG74390.1"/>
    </source>
</evidence>
<keyword evidence="2" id="KW-1185">Reference proteome</keyword>
<sequence length="120" mass="14244">MIQKLMFNAKLDLFKRFSEDFHQCFASEPPNFDALIRELSEVARLRNLVVHADWNNTDEEGYTFVRLKGSKKGMLQEYVQFSVDSLEKLMERIIAANHLLSDYWEWRSECLANHFRRTAP</sequence>
<dbReference type="Proteomes" id="UP000648984">
    <property type="component" value="Unassembled WGS sequence"/>
</dbReference>
<comment type="caution">
    <text evidence="1">The sequence shown here is derived from an EMBL/GenBank/DDBJ whole genome shotgun (WGS) entry which is preliminary data.</text>
</comment>
<accession>A0ABX1QA33</accession>
<proteinExistence type="predicted"/>
<reference evidence="1 2" key="1">
    <citation type="submission" date="2019-12" db="EMBL/GenBank/DDBJ databases">
        <title>Comparative genomics gives insights into the taxonomy of the Azoarcus-Aromatoleum group and reveals separate origins of nif in the plant-associated Azoarcus and non-plant-associated Aromatoleum sub-groups.</title>
        <authorList>
            <person name="Lafos M."/>
            <person name="Maluk M."/>
            <person name="Batista M."/>
            <person name="Junghare M."/>
            <person name="Carmona M."/>
            <person name="Faoro H."/>
            <person name="Cruz L.M."/>
            <person name="Battistoni F."/>
            <person name="De Souza E."/>
            <person name="Pedrosa F."/>
            <person name="Chen W.-M."/>
            <person name="Poole P.S."/>
            <person name="Dixon R.A."/>
            <person name="James E.K."/>
        </authorList>
    </citation>
    <scope>NUCLEOTIDE SEQUENCE [LARGE SCALE GENOMIC DNA]</scope>
    <source>
        <strain evidence="1 2">22Lin</strain>
    </source>
</reference>
<evidence type="ECO:0008006" key="3">
    <source>
        <dbReference type="Google" id="ProtNLM"/>
    </source>
</evidence>
<gene>
    <name evidence="1" type="ORF">GPA25_06415</name>
</gene>
<name>A0ABX1QA33_9RHOO</name>
<organism evidence="1 2">
    <name type="scientific">Aromatoleum diolicum</name>
    <dbReference type="NCBI Taxonomy" id="75796"/>
    <lineage>
        <taxon>Bacteria</taxon>
        <taxon>Pseudomonadati</taxon>
        <taxon>Pseudomonadota</taxon>
        <taxon>Betaproteobacteria</taxon>
        <taxon>Rhodocyclales</taxon>
        <taxon>Rhodocyclaceae</taxon>
        <taxon>Aromatoleum</taxon>
    </lineage>
</organism>